<dbReference type="PANTHER" id="PTHR43671">
    <property type="entry name" value="SERINE/THREONINE-PROTEIN KINASE NEK"/>
    <property type="match status" value="1"/>
</dbReference>
<dbReference type="InterPro" id="IPR011009">
    <property type="entry name" value="Kinase-like_dom_sf"/>
</dbReference>
<dbReference type="EMBL" id="JARRAG010000002">
    <property type="protein sequence ID" value="MDG3004839.1"/>
    <property type="molecule type" value="Genomic_DNA"/>
</dbReference>
<evidence type="ECO:0000256" key="4">
    <source>
        <dbReference type="ARBA" id="ARBA00022777"/>
    </source>
</evidence>
<feature type="domain" description="Protein kinase" evidence="7">
    <location>
        <begin position="1"/>
        <end position="123"/>
    </location>
</feature>
<keyword evidence="5" id="KW-0067">ATP-binding</keyword>
<feature type="compositionally biased region" description="Basic and acidic residues" evidence="6">
    <location>
        <begin position="118"/>
        <end position="127"/>
    </location>
</feature>
<dbReference type="InterPro" id="IPR000719">
    <property type="entry name" value="Prot_kinase_dom"/>
</dbReference>
<keyword evidence="4 8" id="KW-0418">Kinase</keyword>
<feature type="compositionally biased region" description="Polar residues" evidence="6">
    <location>
        <begin position="142"/>
        <end position="163"/>
    </location>
</feature>
<proteinExistence type="predicted"/>
<keyword evidence="9" id="KW-1185">Reference proteome</keyword>
<dbReference type="InterPro" id="IPR050660">
    <property type="entry name" value="NEK_Ser/Thr_kinase"/>
</dbReference>
<feature type="compositionally biased region" description="Basic residues" evidence="6">
    <location>
        <begin position="131"/>
        <end position="140"/>
    </location>
</feature>
<protein>
    <recommendedName>
        <fullName evidence="1">non-specific serine/threonine protein kinase</fullName>
        <ecNumber evidence="1">2.7.11.1</ecNumber>
    </recommendedName>
</protein>
<keyword evidence="3" id="KW-0547">Nucleotide-binding</keyword>
<feature type="region of interest" description="Disordered" evidence="6">
    <location>
        <begin position="118"/>
        <end position="191"/>
    </location>
</feature>
<dbReference type="GO" id="GO:0016301">
    <property type="term" value="F:kinase activity"/>
    <property type="evidence" value="ECO:0007669"/>
    <property type="project" value="UniProtKB-KW"/>
</dbReference>
<dbReference type="PROSITE" id="PS50011">
    <property type="entry name" value="PROTEIN_KINASE_DOM"/>
    <property type="match status" value="1"/>
</dbReference>
<gene>
    <name evidence="8" type="ORF">PZE19_13720</name>
</gene>
<accession>A0ABT6FB74</accession>
<keyword evidence="2" id="KW-0808">Transferase</keyword>
<evidence type="ECO:0000256" key="6">
    <source>
        <dbReference type="SAM" id="MobiDB-lite"/>
    </source>
</evidence>
<evidence type="ECO:0000256" key="3">
    <source>
        <dbReference type="ARBA" id="ARBA00022741"/>
    </source>
</evidence>
<evidence type="ECO:0000313" key="8">
    <source>
        <dbReference type="EMBL" id="MDG3004839.1"/>
    </source>
</evidence>
<sequence length="191" mass="21312">MARRPQEDLDLTRTGDLVGTLRYMSPEQVRAERGGVGPATDVYSLGATLYELLTLRPAFDADDRQELVRRILDGEPTRPKRPKRIRPSIPRDLETIVLKAMEKEPAARYPSAATRADDLRRFLDDQPIRAAARRRPRRPSRNPWNGTTAAAPPTGSSWPSSTIRPARRNRPVGDSTRAPPGWNATRTAAPS</sequence>
<organism evidence="8 9">
    <name type="scientific">Paludisphaera mucosa</name>
    <dbReference type="NCBI Taxonomy" id="3030827"/>
    <lineage>
        <taxon>Bacteria</taxon>
        <taxon>Pseudomonadati</taxon>
        <taxon>Planctomycetota</taxon>
        <taxon>Planctomycetia</taxon>
        <taxon>Isosphaerales</taxon>
        <taxon>Isosphaeraceae</taxon>
        <taxon>Paludisphaera</taxon>
    </lineage>
</organism>
<dbReference type="PANTHER" id="PTHR43671:SF13">
    <property type="entry name" value="SERINE_THREONINE-PROTEIN KINASE NEK2"/>
    <property type="match status" value="1"/>
</dbReference>
<comment type="caution">
    <text evidence="8">The sequence shown here is derived from an EMBL/GenBank/DDBJ whole genome shotgun (WGS) entry which is preliminary data.</text>
</comment>
<dbReference type="Proteomes" id="UP001216907">
    <property type="component" value="Unassembled WGS sequence"/>
</dbReference>
<dbReference type="SUPFAM" id="SSF56112">
    <property type="entry name" value="Protein kinase-like (PK-like)"/>
    <property type="match status" value="1"/>
</dbReference>
<reference evidence="8 9" key="1">
    <citation type="submission" date="2023-03" db="EMBL/GenBank/DDBJ databases">
        <title>Paludisphaera mucosa sp. nov. a novel planctomycete from northern fen.</title>
        <authorList>
            <person name="Ivanova A."/>
        </authorList>
    </citation>
    <scope>NUCLEOTIDE SEQUENCE [LARGE SCALE GENOMIC DNA]</scope>
    <source>
        <strain evidence="8 9">Pla2</strain>
    </source>
</reference>
<dbReference type="EC" id="2.7.11.1" evidence="1"/>
<evidence type="ECO:0000313" key="9">
    <source>
        <dbReference type="Proteomes" id="UP001216907"/>
    </source>
</evidence>
<evidence type="ECO:0000256" key="1">
    <source>
        <dbReference type="ARBA" id="ARBA00012513"/>
    </source>
</evidence>
<evidence type="ECO:0000256" key="5">
    <source>
        <dbReference type="ARBA" id="ARBA00022840"/>
    </source>
</evidence>
<dbReference type="Gene3D" id="1.10.510.10">
    <property type="entry name" value="Transferase(Phosphotransferase) domain 1"/>
    <property type="match status" value="1"/>
</dbReference>
<dbReference type="Pfam" id="PF00069">
    <property type="entry name" value="Pkinase"/>
    <property type="match status" value="1"/>
</dbReference>
<evidence type="ECO:0000256" key="2">
    <source>
        <dbReference type="ARBA" id="ARBA00022679"/>
    </source>
</evidence>
<evidence type="ECO:0000259" key="7">
    <source>
        <dbReference type="PROSITE" id="PS50011"/>
    </source>
</evidence>
<name>A0ABT6FB74_9BACT</name>